<accession>A0A6C0BFW0</accession>
<organism evidence="2">
    <name type="scientific">viral metagenome</name>
    <dbReference type="NCBI Taxonomy" id="1070528"/>
    <lineage>
        <taxon>unclassified sequences</taxon>
        <taxon>metagenomes</taxon>
        <taxon>organismal metagenomes</taxon>
    </lineage>
</organism>
<protein>
    <recommendedName>
        <fullName evidence="1">DUF5901 domain-containing protein</fullName>
    </recommendedName>
</protein>
<proteinExistence type="predicted"/>
<dbReference type="Pfam" id="PF19254">
    <property type="entry name" value="DUF5901"/>
    <property type="match status" value="1"/>
</dbReference>
<dbReference type="EMBL" id="MN739141">
    <property type="protein sequence ID" value="QHS90624.1"/>
    <property type="molecule type" value="Genomic_DNA"/>
</dbReference>
<dbReference type="InterPro" id="IPR045420">
    <property type="entry name" value="DUF5901"/>
</dbReference>
<sequence>MYTQQQSILDVMTPEELNKHAIIMPPESVLENERKTRVIIDSFYRDKSQYPNPNDYYFTFDDDIDDVISAKLIAADVPMASYVINSHFYKLWVEINSVENEFVLPQGIYTPSELANVIHTALDTNEEDVHFNVSYSPVTEKFTFTGSSPFVLKFEGKKNALDSLLGFSSANYSSVAVSSNSNIIVAPFRCNMQFNNYIVMCIDQFDNNKSNTKPLNKSFAIIPNVYTKLNISEDPDIIKKFNPPLARLVKLHITFFDKFGNPYDFQNMDHRLEIVFTSFKQKRKYQNIFGKM</sequence>
<name>A0A6C0BFW0_9ZZZZ</name>
<evidence type="ECO:0000313" key="2">
    <source>
        <dbReference type="EMBL" id="QHS90624.1"/>
    </source>
</evidence>
<evidence type="ECO:0000259" key="1">
    <source>
        <dbReference type="Pfam" id="PF19254"/>
    </source>
</evidence>
<feature type="domain" description="DUF5901" evidence="1">
    <location>
        <begin position="37"/>
        <end position="185"/>
    </location>
</feature>
<dbReference type="AlphaFoldDB" id="A0A6C0BFW0"/>
<reference evidence="2" key="1">
    <citation type="journal article" date="2020" name="Nature">
        <title>Giant virus diversity and host interactions through global metagenomics.</title>
        <authorList>
            <person name="Schulz F."/>
            <person name="Roux S."/>
            <person name="Paez-Espino D."/>
            <person name="Jungbluth S."/>
            <person name="Walsh D.A."/>
            <person name="Denef V.J."/>
            <person name="McMahon K.D."/>
            <person name="Konstantinidis K.T."/>
            <person name="Eloe-Fadrosh E.A."/>
            <person name="Kyrpides N.C."/>
            <person name="Woyke T."/>
        </authorList>
    </citation>
    <scope>NUCLEOTIDE SEQUENCE</scope>
    <source>
        <strain evidence="2">GVMAG-M-3300010354-11</strain>
    </source>
</reference>